<dbReference type="Pfam" id="PF13614">
    <property type="entry name" value="AAA_31"/>
    <property type="match status" value="1"/>
</dbReference>
<evidence type="ECO:0000313" key="3">
    <source>
        <dbReference type="Proteomes" id="UP001610631"/>
    </source>
</evidence>
<feature type="domain" description="AAA" evidence="1">
    <location>
        <begin position="1"/>
        <end position="181"/>
    </location>
</feature>
<dbReference type="InterPro" id="IPR027417">
    <property type="entry name" value="P-loop_NTPase"/>
</dbReference>
<dbReference type="InterPro" id="IPR050678">
    <property type="entry name" value="DNA_Partitioning_ATPase"/>
</dbReference>
<dbReference type="Proteomes" id="UP001610631">
    <property type="component" value="Unassembled WGS sequence"/>
</dbReference>
<evidence type="ECO:0000313" key="2">
    <source>
        <dbReference type="EMBL" id="MFH7595073.1"/>
    </source>
</evidence>
<reference evidence="2 3" key="1">
    <citation type="submission" date="2024-03" db="EMBL/GenBank/DDBJ databases">
        <title>Whole genome sequencing of Streptomyces racemochromogenes, to identify antimicrobial biosynthetic gene clusters.</title>
        <authorList>
            <person name="Suryawanshi P."/>
            <person name="Krishnaraj P.U."/>
            <person name="Arun Y.P."/>
            <person name="Suryawanshi M.P."/>
            <person name="Rakshit O."/>
        </authorList>
    </citation>
    <scope>NUCLEOTIDE SEQUENCE [LARGE SCALE GENOMIC DNA]</scope>
    <source>
        <strain evidence="2 3">AUDT626</strain>
    </source>
</reference>
<accession>A0ABW7P9P9</accession>
<evidence type="ECO:0000259" key="1">
    <source>
        <dbReference type="Pfam" id="PF13614"/>
    </source>
</evidence>
<name>A0ABW7P9P9_9ACTN</name>
<dbReference type="Gene3D" id="3.40.50.300">
    <property type="entry name" value="P-loop containing nucleotide triphosphate hydrolases"/>
    <property type="match status" value="1"/>
</dbReference>
<gene>
    <name evidence="2" type="ORF">WDV06_08175</name>
</gene>
<dbReference type="PANTHER" id="PTHR13696">
    <property type="entry name" value="P-LOOP CONTAINING NUCLEOSIDE TRIPHOSPHATE HYDROLASE"/>
    <property type="match status" value="1"/>
</dbReference>
<dbReference type="SUPFAM" id="SSF52540">
    <property type="entry name" value="P-loop containing nucleoside triphosphate hydrolases"/>
    <property type="match status" value="1"/>
</dbReference>
<dbReference type="RefSeq" id="WP_395508962.1">
    <property type="nucleotide sequence ID" value="NZ_JBBDHD010000014.1"/>
</dbReference>
<organism evidence="2 3">
    <name type="scientific">Streptomyces racemochromogenes</name>
    <dbReference type="NCBI Taxonomy" id="67353"/>
    <lineage>
        <taxon>Bacteria</taxon>
        <taxon>Bacillati</taxon>
        <taxon>Actinomycetota</taxon>
        <taxon>Actinomycetes</taxon>
        <taxon>Kitasatosporales</taxon>
        <taxon>Streptomycetaceae</taxon>
        <taxon>Streptomyces</taxon>
    </lineage>
</organism>
<dbReference type="CDD" id="cd02042">
    <property type="entry name" value="ParAB_family"/>
    <property type="match status" value="1"/>
</dbReference>
<protein>
    <submittedName>
        <fullName evidence="2">ParA family protein</fullName>
    </submittedName>
</protein>
<keyword evidence="3" id="KW-1185">Reference proteome</keyword>
<dbReference type="EMBL" id="JBBDHD010000014">
    <property type="protein sequence ID" value="MFH7595073.1"/>
    <property type="molecule type" value="Genomic_DNA"/>
</dbReference>
<sequence>MKLISFFNHKGGVGKTTLVYNIGLALAAKGKRVAFLDLDAQANLTAAALSPTRIVDGWSKGNTVWKCVKPVVDRSGELEIIELAQIRDTAWILPGDIRLSEFEEVCPQGWTEALAGNAGGFRVSATIHRLAQLAGAQVSADYVLADLGPNVGAMNRTALLASDGFVIPMAPDLFSITALPSVGKSTSLWVEEWRAAKGSAERREISLNFPLPLGEPSPLGYISQQFTTYRQAPAAAYKQWIDRMPSEYERGVAAPLKKAGVSVPAGDPHIGEVRNLSSLIPMAQKSQSAVFELSGTEARGSQYTRARDTFTLFDNLAASILGRLEGEPSQ</sequence>
<proteinExistence type="predicted"/>
<dbReference type="InterPro" id="IPR025669">
    <property type="entry name" value="AAA_dom"/>
</dbReference>
<dbReference type="PANTHER" id="PTHR13696:SF99">
    <property type="entry name" value="COBYRINIC ACID AC-DIAMIDE SYNTHASE"/>
    <property type="match status" value="1"/>
</dbReference>
<comment type="caution">
    <text evidence="2">The sequence shown here is derived from an EMBL/GenBank/DDBJ whole genome shotgun (WGS) entry which is preliminary data.</text>
</comment>